<dbReference type="HAMAP" id="MF_00675">
    <property type="entry name" value="UxaC"/>
    <property type="match status" value="1"/>
</dbReference>
<dbReference type="Pfam" id="PF02614">
    <property type="entry name" value="UxaC"/>
    <property type="match status" value="1"/>
</dbReference>
<comment type="similarity">
    <text evidence="1">Belongs to the metallo-dependent hydrolases superfamily. Uronate isomerase family.</text>
</comment>
<evidence type="ECO:0000313" key="3">
    <source>
        <dbReference type="Proteomes" id="UP000784880"/>
    </source>
</evidence>
<name>A0ABS6JD96_9BACI</name>
<keyword evidence="1 2" id="KW-0413">Isomerase</keyword>
<evidence type="ECO:0000313" key="2">
    <source>
        <dbReference type="EMBL" id="MBU9711621.1"/>
    </source>
</evidence>
<comment type="catalytic activity">
    <reaction evidence="1">
        <text>D-glucuronate = D-fructuronate</text>
        <dbReference type="Rhea" id="RHEA:13049"/>
        <dbReference type="ChEBI" id="CHEBI:58720"/>
        <dbReference type="ChEBI" id="CHEBI:59863"/>
        <dbReference type="EC" id="5.3.1.12"/>
    </reaction>
</comment>
<dbReference type="RefSeq" id="WP_217065599.1">
    <property type="nucleotide sequence ID" value="NZ_JAHQCS010000079.1"/>
</dbReference>
<evidence type="ECO:0000256" key="1">
    <source>
        <dbReference type="HAMAP-Rule" id="MF_00675"/>
    </source>
</evidence>
<reference evidence="2 3" key="1">
    <citation type="submission" date="2021-06" db="EMBL/GenBank/DDBJ databases">
        <title>Bacillus sp. RD4P76, an endophyte from a halophyte.</title>
        <authorList>
            <person name="Sun J.-Q."/>
        </authorList>
    </citation>
    <scope>NUCLEOTIDE SEQUENCE [LARGE SCALE GENOMIC DNA]</scope>
    <source>
        <strain evidence="2 3">CGMCC 1.15917</strain>
    </source>
</reference>
<comment type="catalytic activity">
    <reaction evidence="1">
        <text>aldehydo-D-galacturonate = keto-D-tagaturonate</text>
        <dbReference type="Rhea" id="RHEA:27702"/>
        <dbReference type="ChEBI" id="CHEBI:12952"/>
        <dbReference type="ChEBI" id="CHEBI:17886"/>
    </reaction>
</comment>
<dbReference type="EC" id="5.3.1.12" evidence="1"/>
<dbReference type="PANTHER" id="PTHR30068">
    <property type="entry name" value="URONATE ISOMERASE"/>
    <property type="match status" value="1"/>
</dbReference>
<protein>
    <recommendedName>
        <fullName evidence="1">Uronate isomerase</fullName>
        <ecNumber evidence="1">5.3.1.12</ecNumber>
    </recommendedName>
    <alternativeName>
        <fullName evidence="1">Glucuronate isomerase</fullName>
    </alternativeName>
    <alternativeName>
        <fullName evidence="1">Uronic isomerase</fullName>
    </alternativeName>
</protein>
<sequence length="467" mass="54357">MKPFIHDDFMLTNEASRVLFHQYAKDMPIYDYHCHLSPKEIAENRRFSNITEIWLHGDHYKWRAMRSLGVEEELITGKASDYEKFQAWARSVPYTIGNPLYHWTHLELKRYFETDLLLNEETSEEIWNHCSAMIQTKDFRTQGIIAQSGVKVICTTDDPIDTLEFHQRIKEQSSMETKVLPAFRPDKAVEIIRPDFQEYINKLSDVSETDIISYENLLKALEKRIHYFHREGCRISDHGIETLPYTPCTLEEASAIFEKGVSGQSISKQEEEMYKTYTLLFLGRMYSSLGWVMQFHVGALRNNNHRMFNLLGPDTGYDSIHDFDLSRNLNGFLNELDKRDELPKTILYSLNPNHNYTIATAIGNFQSSETKGKLQLGSGWWYNDQKIGMVKQMTDLASIGILSTFIGMLTDSRSFLSFTRHEYFRRILCDLLGGWVEAGEAPRDYHLLGKIVQDICYTNASNYFEIE</sequence>
<keyword evidence="3" id="KW-1185">Reference proteome</keyword>
<gene>
    <name evidence="1 2" type="primary">uxaC</name>
    <name evidence="2" type="ORF">KS419_07725</name>
</gene>
<dbReference type="Proteomes" id="UP000784880">
    <property type="component" value="Unassembled WGS sequence"/>
</dbReference>
<comment type="pathway">
    <text evidence="1">Carbohydrate metabolism; pentose and glucuronate interconversion.</text>
</comment>
<organism evidence="2 3">
    <name type="scientific">Evansella tamaricis</name>
    <dbReference type="NCBI Taxonomy" id="2069301"/>
    <lineage>
        <taxon>Bacteria</taxon>
        <taxon>Bacillati</taxon>
        <taxon>Bacillota</taxon>
        <taxon>Bacilli</taxon>
        <taxon>Bacillales</taxon>
        <taxon>Bacillaceae</taxon>
        <taxon>Evansella</taxon>
    </lineage>
</organism>
<dbReference type="EMBL" id="JAHQCS010000079">
    <property type="protein sequence ID" value="MBU9711621.1"/>
    <property type="molecule type" value="Genomic_DNA"/>
</dbReference>
<accession>A0ABS6JD96</accession>
<proteinExistence type="inferred from homology"/>
<dbReference type="NCBIfam" id="NF002794">
    <property type="entry name" value="PRK02925.1"/>
    <property type="match status" value="1"/>
</dbReference>
<comment type="caution">
    <text evidence="2">The sequence shown here is derived from an EMBL/GenBank/DDBJ whole genome shotgun (WGS) entry which is preliminary data.</text>
</comment>
<dbReference type="PANTHER" id="PTHR30068:SF4">
    <property type="entry name" value="URONATE ISOMERASE"/>
    <property type="match status" value="1"/>
</dbReference>
<dbReference type="GO" id="GO:0008880">
    <property type="term" value="F:glucuronate isomerase activity"/>
    <property type="evidence" value="ECO:0007669"/>
    <property type="project" value="UniProtKB-EC"/>
</dbReference>
<dbReference type="InterPro" id="IPR003766">
    <property type="entry name" value="Uronate_isomerase"/>
</dbReference>